<dbReference type="Proteomes" id="UP000010797">
    <property type="component" value="Chromosome"/>
</dbReference>
<dbReference type="EMBL" id="CP003344">
    <property type="protein sequence ID" value="AGA68381.1"/>
    <property type="molecule type" value="Genomic_DNA"/>
</dbReference>
<dbReference type="SUPFAM" id="SSF56784">
    <property type="entry name" value="HAD-like"/>
    <property type="match status" value="1"/>
</dbReference>
<gene>
    <name evidence="1" type="ordered locus">Desdi_0858</name>
</gene>
<dbReference type="InterPro" id="IPR023198">
    <property type="entry name" value="PGP-like_dom2"/>
</dbReference>
<evidence type="ECO:0000313" key="1">
    <source>
        <dbReference type="EMBL" id="AGA68381.1"/>
    </source>
</evidence>
<dbReference type="InterPro" id="IPR050155">
    <property type="entry name" value="HAD-like_hydrolase_sf"/>
</dbReference>
<dbReference type="InterPro" id="IPR006439">
    <property type="entry name" value="HAD-SF_hydro_IA"/>
</dbReference>
<dbReference type="PANTHER" id="PTHR43434">
    <property type="entry name" value="PHOSPHOGLYCOLATE PHOSPHATASE"/>
    <property type="match status" value="1"/>
</dbReference>
<dbReference type="AlphaFoldDB" id="L0F6U4"/>
<dbReference type="SFLD" id="SFLDG01129">
    <property type="entry name" value="C1.5:_HAD__Beta-PGM__Phosphata"/>
    <property type="match status" value="1"/>
</dbReference>
<dbReference type="STRING" id="871963.Desdi_0858"/>
<dbReference type="KEGG" id="ddl:Desdi_0858"/>
<name>L0F6U4_DESDL</name>
<accession>L0F6U4</accession>
<dbReference type="OrthoDB" id="9792518at2"/>
<organism evidence="1 2">
    <name type="scientific">Desulfitobacterium dichloroeliminans (strain LMG P-21439 / DCA1)</name>
    <dbReference type="NCBI Taxonomy" id="871963"/>
    <lineage>
        <taxon>Bacteria</taxon>
        <taxon>Bacillati</taxon>
        <taxon>Bacillota</taxon>
        <taxon>Clostridia</taxon>
        <taxon>Eubacteriales</taxon>
        <taxon>Desulfitobacteriaceae</taxon>
        <taxon>Desulfitobacterium</taxon>
    </lineage>
</organism>
<dbReference type="RefSeq" id="WP_015261382.1">
    <property type="nucleotide sequence ID" value="NC_019903.1"/>
</dbReference>
<sequence length="216" mass="24761">MEKLANVDSIIFDLDGTLWDATKLVYLSWNQALEEYARRQGHKSEGITMDQIKSVMGLQIPEIGRKLFSNISEEDQFRIMNRGGEIEFEKIRTHGGMLYPHVEKTLEALAQSHKLFIVSNCQDGYIESFFFAHQLEKYFIDYENPGRTGLSKGENIKLIMERNHLQNPVYVGDTRGDAKAAQVAEIPFIFARYGFGSVESYAAVMDRFDQLLDIFS</sequence>
<dbReference type="GO" id="GO:0006281">
    <property type="term" value="P:DNA repair"/>
    <property type="evidence" value="ECO:0007669"/>
    <property type="project" value="TreeGrafter"/>
</dbReference>
<reference evidence="2" key="1">
    <citation type="submission" date="2012-02" db="EMBL/GenBank/DDBJ databases">
        <title>Complete sequence of Desulfitobacterium dichloroeliminans LMG P-21439.</title>
        <authorList>
            <person name="Lucas S."/>
            <person name="Han J."/>
            <person name="Lapidus A."/>
            <person name="Cheng J.-F."/>
            <person name="Goodwin L."/>
            <person name="Pitluck S."/>
            <person name="Peters L."/>
            <person name="Ovchinnikova G."/>
            <person name="Teshima H."/>
            <person name="Detter J.C."/>
            <person name="Han C."/>
            <person name="Tapia R."/>
            <person name="Land M."/>
            <person name="Hauser L."/>
            <person name="Kyrpides N."/>
            <person name="Ivanova N."/>
            <person name="Pagani I."/>
            <person name="Kruse T."/>
            <person name="de Vos W.M."/>
            <person name="Boon N."/>
            <person name="Smidt H."/>
            <person name="Woyke T."/>
        </authorList>
    </citation>
    <scope>NUCLEOTIDE SEQUENCE [LARGE SCALE GENOMIC DNA]</scope>
    <source>
        <strain evidence="2">LMG P-21439 / DCA1</strain>
    </source>
</reference>
<dbReference type="eggNOG" id="COG0546">
    <property type="taxonomic scope" value="Bacteria"/>
</dbReference>
<dbReference type="NCBIfam" id="TIGR01549">
    <property type="entry name" value="HAD-SF-IA-v1"/>
    <property type="match status" value="1"/>
</dbReference>
<dbReference type="Gene3D" id="3.40.50.1000">
    <property type="entry name" value="HAD superfamily/HAD-like"/>
    <property type="match status" value="1"/>
</dbReference>
<dbReference type="SFLD" id="SFLDS00003">
    <property type="entry name" value="Haloacid_Dehalogenase"/>
    <property type="match status" value="1"/>
</dbReference>
<dbReference type="PANTHER" id="PTHR43434:SF1">
    <property type="entry name" value="PHOSPHOGLYCOLATE PHOSPHATASE"/>
    <property type="match status" value="1"/>
</dbReference>
<dbReference type="Gene3D" id="1.10.150.240">
    <property type="entry name" value="Putative phosphatase, domain 2"/>
    <property type="match status" value="1"/>
</dbReference>
<dbReference type="HOGENOM" id="CLU_045011_19_4_9"/>
<proteinExistence type="predicted"/>
<dbReference type="Pfam" id="PF13419">
    <property type="entry name" value="HAD_2"/>
    <property type="match status" value="1"/>
</dbReference>
<keyword evidence="2" id="KW-1185">Reference proteome</keyword>
<dbReference type="InterPro" id="IPR036412">
    <property type="entry name" value="HAD-like_sf"/>
</dbReference>
<evidence type="ECO:0000313" key="2">
    <source>
        <dbReference type="Proteomes" id="UP000010797"/>
    </source>
</evidence>
<dbReference type="InterPro" id="IPR041492">
    <property type="entry name" value="HAD_2"/>
</dbReference>
<dbReference type="InterPro" id="IPR023214">
    <property type="entry name" value="HAD_sf"/>
</dbReference>
<protein>
    <submittedName>
        <fullName evidence="1">Haloacid dehalogenase superfamily enzyme, subfamily IA</fullName>
    </submittedName>
</protein>
<dbReference type="GO" id="GO:0008967">
    <property type="term" value="F:phosphoglycolate phosphatase activity"/>
    <property type="evidence" value="ECO:0007669"/>
    <property type="project" value="TreeGrafter"/>
</dbReference>